<dbReference type="VEuPathDB" id="FungiDB:BO71DRAFT_422997"/>
<dbReference type="OrthoDB" id="5355126at2759"/>
<evidence type="ECO:0000313" key="3">
    <source>
        <dbReference type="Proteomes" id="UP000247810"/>
    </source>
</evidence>
<keyword evidence="3" id="KW-1185">Reference proteome</keyword>
<dbReference type="EMBL" id="KZ826029">
    <property type="protein sequence ID" value="PYH89453.1"/>
    <property type="molecule type" value="Genomic_DNA"/>
</dbReference>
<dbReference type="Proteomes" id="UP000247810">
    <property type="component" value="Unassembled WGS sequence"/>
</dbReference>
<evidence type="ECO:0000313" key="2">
    <source>
        <dbReference type="EMBL" id="PYH89453.1"/>
    </source>
</evidence>
<protein>
    <recommendedName>
        <fullName evidence="4">Calcofluor white hypersensitive protein</fullName>
    </recommendedName>
</protein>
<evidence type="ECO:0000256" key="1">
    <source>
        <dbReference type="SAM" id="MobiDB-lite"/>
    </source>
</evidence>
<evidence type="ECO:0008006" key="4">
    <source>
        <dbReference type="Google" id="ProtNLM"/>
    </source>
</evidence>
<feature type="region of interest" description="Disordered" evidence="1">
    <location>
        <begin position="98"/>
        <end position="118"/>
    </location>
</feature>
<dbReference type="AlphaFoldDB" id="A0A319DEI4"/>
<proteinExistence type="predicted"/>
<gene>
    <name evidence="2" type="ORF">BO71DRAFT_422997</name>
</gene>
<accession>A0A319DEI4</accession>
<reference evidence="2 3" key="1">
    <citation type="submission" date="2018-02" db="EMBL/GenBank/DDBJ databases">
        <title>The genomes of Aspergillus section Nigri reveals drivers in fungal speciation.</title>
        <authorList>
            <consortium name="DOE Joint Genome Institute"/>
            <person name="Vesth T.C."/>
            <person name="Nybo J."/>
            <person name="Theobald S."/>
            <person name="Brandl J."/>
            <person name="Frisvad J.C."/>
            <person name="Nielsen K.F."/>
            <person name="Lyhne E.K."/>
            <person name="Kogle M.E."/>
            <person name="Kuo A."/>
            <person name="Riley R."/>
            <person name="Clum A."/>
            <person name="Nolan M."/>
            <person name="Lipzen A."/>
            <person name="Salamov A."/>
            <person name="Henrissat B."/>
            <person name="Wiebenga A."/>
            <person name="De vries R.P."/>
            <person name="Grigoriev I.V."/>
            <person name="Mortensen U.H."/>
            <person name="Andersen M.R."/>
            <person name="Baker S.E."/>
        </authorList>
    </citation>
    <scope>NUCLEOTIDE SEQUENCE [LARGE SCALE GENOMIC DNA]</scope>
    <source>
        <strain evidence="2 3">CBS 707.79</strain>
    </source>
</reference>
<sequence>MSKNPTALYLGLAALGAGGYYMYRAGGDPKVAGEEIRHDAHLARLKAPSGDQAEKKGEKAGYEARLNLDEASGVNRLEQIGRDTSAELKSGADKIEGKIEEKASEAKGSLSGWFGGKK</sequence>
<organism evidence="2 3">
    <name type="scientific">Aspergillus ellipticus CBS 707.79</name>
    <dbReference type="NCBI Taxonomy" id="1448320"/>
    <lineage>
        <taxon>Eukaryota</taxon>
        <taxon>Fungi</taxon>
        <taxon>Dikarya</taxon>
        <taxon>Ascomycota</taxon>
        <taxon>Pezizomycotina</taxon>
        <taxon>Eurotiomycetes</taxon>
        <taxon>Eurotiomycetidae</taxon>
        <taxon>Eurotiales</taxon>
        <taxon>Aspergillaceae</taxon>
        <taxon>Aspergillus</taxon>
        <taxon>Aspergillus subgen. Circumdati</taxon>
    </lineage>
</organism>
<name>A0A319DEI4_9EURO</name>